<dbReference type="SMART" id="SM00953">
    <property type="entry name" value="RES"/>
    <property type="match status" value="1"/>
</dbReference>
<dbReference type="Pfam" id="PF08808">
    <property type="entry name" value="RES"/>
    <property type="match status" value="1"/>
</dbReference>
<gene>
    <name evidence="3" type="ORF">NY667_20680</name>
</gene>
<accession>A0A9X4BV30</accession>
<evidence type="ECO:0000313" key="4">
    <source>
        <dbReference type="Proteomes" id="UP001140230"/>
    </source>
</evidence>
<comment type="caution">
    <text evidence="3">The sequence shown here is derived from an EMBL/GenBank/DDBJ whole genome shotgun (WGS) entry which is preliminary data.</text>
</comment>
<dbReference type="InterPro" id="IPR014914">
    <property type="entry name" value="RES_dom"/>
</dbReference>
<reference evidence="3" key="1">
    <citation type="journal article" date="2022" name="Phytopathology">
        <title>Whole genome sequencing-based tracing of a 2022 introduction and outbreak of Xanthomonas hortorum pv. pelargonii.</title>
        <authorList>
            <person name="Iruegas Bocardo F."/>
            <person name="Weisberg A.J."/>
            <person name="Riutta E.R."/>
            <person name="Kilday K.B."/>
            <person name="Bonkowski J.C."/>
            <person name="Creswell T.C."/>
            <person name="Daughtrey M."/>
            <person name="Rane K.K."/>
            <person name="Grunwald N.J."/>
            <person name="Chang J.H."/>
            <person name="Putnam M."/>
        </authorList>
    </citation>
    <scope>NUCLEOTIDE SEQUENCE</scope>
    <source>
        <strain evidence="3">22-338</strain>
    </source>
</reference>
<dbReference type="Proteomes" id="UP001140230">
    <property type="component" value="Unassembled WGS sequence"/>
</dbReference>
<evidence type="ECO:0000313" key="3">
    <source>
        <dbReference type="EMBL" id="MDC8640158.1"/>
    </source>
</evidence>
<reference evidence="3" key="2">
    <citation type="submission" date="2022-08" db="EMBL/GenBank/DDBJ databases">
        <authorList>
            <person name="Iruegas-Bocardo F."/>
            <person name="Weisberg A.J."/>
            <person name="Riutta E.R."/>
            <person name="Kilday K."/>
            <person name="Bonkowski J.C."/>
            <person name="Creswell T."/>
            <person name="Daughtrey M.L."/>
            <person name="Rane K."/>
            <person name="Grunwald N.J."/>
            <person name="Chang J.H."/>
            <person name="Putnam M.L."/>
        </authorList>
    </citation>
    <scope>NUCLEOTIDE SEQUENCE</scope>
    <source>
        <strain evidence="3">22-338</strain>
    </source>
</reference>
<protein>
    <submittedName>
        <fullName evidence="3">RES family NAD+ phosphorylase</fullName>
    </submittedName>
</protein>
<feature type="region of interest" description="Disordered" evidence="1">
    <location>
        <begin position="197"/>
        <end position="216"/>
    </location>
</feature>
<dbReference type="AlphaFoldDB" id="A0A9X4BV30"/>
<evidence type="ECO:0000256" key="1">
    <source>
        <dbReference type="SAM" id="MobiDB-lite"/>
    </source>
</evidence>
<name>A0A9X4BV30_9XANT</name>
<dbReference type="RefSeq" id="WP_104549178.1">
    <property type="nucleotide sequence ID" value="NZ_CP168173.1"/>
</dbReference>
<proteinExistence type="predicted"/>
<evidence type="ECO:0000259" key="2">
    <source>
        <dbReference type="SMART" id="SM00953"/>
    </source>
</evidence>
<feature type="domain" description="RES" evidence="2">
    <location>
        <begin position="27"/>
        <end position="175"/>
    </location>
</feature>
<dbReference type="EMBL" id="JANWTP010000100">
    <property type="protein sequence ID" value="MDC8640158.1"/>
    <property type="molecule type" value="Genomic_DNA"/>
</dbReference>
<organism evidence="3 4">
    <name type="scientific">Xanthomonas hortorum pv. hederae</name>
    <dbReference type="NCBI Taxonomy" id="453603"/>
    <lineage>
        <taxon>Bacteria</taxon>
        <taxon>Pseudomonadati</taxon>
        <taxon>Pseudomonadota</taxon>
        <taxon>Gammaproteobacteria</taxon>
        <taxon>Lysobacterales</taxon>
        <taxon>Lysobacteraceae</taxon>
        <taxon>Xanthomonas</taxon>
    </lineage>
</organism>
<sequence>MGIELPATRIVTGALLQHVSRVGYRGAPLYFGRDGTNRYDAPRQDYGVLYLGRDLPTALMESVFHKHQWDRDARRSIALAEVERRLVRAVGVLADLHLADLTADGVMAGYFGLNLEQLASRVYTHTQRVSGQVHALREADNAFRFDGVLYPSRNNYPAASIALFDRAQAKVEVIDDIDLPDHAGWGAFVEHYQIGIEPDPEAEPDPEPEQDGPADA</sequence>
<feature type="compositionally biased region" description="Acidic residues" evidence="1">
    <location>
        <begin position="198"/>
        <end position="216"/>
    </location>
</feature>